<comment type="caution">
    <text evidence="1">The sequence shown here is derived from an EMBL/GenBank/DDBJ whole genome shotgun (WGS) entry which is preliminary data.</text>
</comment>
<dbReference type="Proteomes" id="UP000283855">
    <property type="component" value="Unassembled WGS sequence"/>
</dbReference>
<name>A0A413SW50_9BACT</name>
<sequence length="344" mass="37943">MKKGIIALGLMASTFAAAQDIYKPGKGEGIVYFLPKTALQVNIIATKVTQQPGEFCQYANRYLRLNDVSSQPSVHWEIKQIDVRSIGVPDSTKAYIMKLKDKNVASNVELTENGIVKAINTTAPKEENEGYQLEKPAAHENARKYMTEEILMAGSTAKMAELTAKEIYNIRESKNLITRGQADNMPKDGAAMKLMMSNLDKQEKALMEMFTGTSDREDKVFSFLVTPEENLRDQIAARFSRQLGVLSTDNLAGEPVYVSVSNSAPLPVPTEEGKKKKGNGILYNIPGKGNVTVSYNGKEVFKGELPVTQFGYTETLVDGLFDKKINTRVIFNPNTGGVVKIDKD</sequence>
<evidence type="ECO:0000313" key="1">
    <source>
        <dbReference type="EMBL" id="RHA73411.1"/>
    </source>
</evidence>
<accession>A0A413SW50</accession>
<dbReference type="RefSeq" id="WP_008142972.1">
    <property type="nucleotide sequence ID" value="NZ_CABJGD010000037.1"/>
</dbReference>
<protein>
    <submittedName>
        <fullName evidence="1">DUF4831 family protein</fullName>
    </submittedName>
</protein>
<proteinExistence type="predicted"/>
<reference evidence="1 2" key="1">
    <citation type="submission" date="2018-08" db="EMBL/GenBank/DDBJ databases">
        <title>A genome reference for cultivated species of the human gut microbiota.</title>
        <authorList>
            <person name="Zou Y."/>
            <person name="Xue W."/>
            <person name="Luo G."/>
        </authorList>
    </citation>
    <scope>NUCLEOTIDE SEQUENCE [LARGE SCALE GENOMIC DNA]</scope>
    <source>
        <strain evidence="1 2">AM42-38</strain>
    </source>
</reference>
<dbReference type="EMBL" id="QSFT01000037">
    <property type="protein sequence ID" value="RHA73411.1"/>
    <property type="molecule type" value="Genomic_DNA"/>
</dbReference>
<dbReference type="Pfam" id="PF16115">
    <property type="entry name" value="DUF4831"/>
    <property type="match status" value="1"/>
</dbReference>
<evidence type="ECO:0000313" key="2">
    <source>
        <dbReference type="Proteomes" id="UP000283855"/>
    </source>
</evidence>
<organism evidence="1 2">
    <name type="scientific">Phocaeicola coprophilus</name>
    <dbReference type="NCBI Taxonomy" id="387090"/>
    <lineage>
        <taxon>Bacteria</taxon>
        <taxon>Pseudomonadati</taxon>
        <taxon>Bacteroidota</taxon>
        <taxon>Bacteroidia</taxon>
        <taxon>Bacteroidales</taxon>
        <taxon>Bacteroidaceae</taxon>
        <taxon>Phocaeicola</taxon>
    </lineage>
</organism>
<gene>
    <name evidence="1" type="ORF">DW921_13235</name>
</gene>
<dbReference type="GeneID" id="78403420"/>
<dbReference type="AlphaFoldDB" id="A0A413SW50"/>
<dbReference type="InterPro" id="IPR032265">
    <property type="entry name" value="DUF4831"/>
</dbReference>